<accession>A0A8C5M8E8</accession>
<dbReference type="PANTHER" id="PTHR31635:SF196">
    <property type="entry name" value="REVERSE TRANSCRIPTASE DOMAIN-CONTAINING PROTEIN-RELATED"/>
    <property type="match status" value="1"/>
</dbReference>
<reference evidence="2" key="2">
    <citation type="submission" date="2025-09" db="UniProtKB">
        <authorList>
            <consortium name="Ensembl"/>
        </authorList>
    </citation>
    <scope>IDENTIFICATION</scope>
</reference>
<feature type="domain" description="Reverse transcriptase" evidence="1">
    <location>
        <begin position="1"/>
        <end position="160"/>
    </location>
</feature>
<name>A0A8C5M8E8_9ANUR</name>
<dbReference type="InterPro" id="IPR043502">
    <property type="entry name" value="DNA/RNA_pol_sf"/>
</dbReference>
<dbReference type="PROSITE" id="PS50878">
    <property type="entry name" value="RT_POL"/>
    <property type="match status" value="1"/>
</dbReference>
<keyword evidence="3" id="KW-1185">Reference proteome</keyword>
<evidence type="ECO:0000313" key="3">
    <source>
        <dbReference type="Proteomes" id="UP000694569"/>
    </source>
</evidence>
<dbReference type="OrthoDB" id="421040at2759"/>
<dbReference type="GeneTree" id="ENSGT00940000165023"/>
<dbReference type="Pfam" id="PF00078">
    <property type="entry name" value="RVT_1"/>
    <property type="match status" value="1"/>
</dbReference>
<reference evidence="2" key="1">
    <citation type="submission" date="2025-08" db="UniProtKB">
        <authorList>
            <consortium name="Ensembl"/>
        </authorList>
    </citation>
    <scope>IDENTIFICATION</scope>
</reference>
<dbReference type="Proteomes" id="UP000694569">
    <property type="component" value="Unplaced"/>
</dbReference>
<evidence type="ECO:0000259" key="1">
    <source>
        <dbReference type="PROSITE" id="PS50878"/>
    </source>
</evidence>
<protein>
    <recommendedName>
        <fullName evidence="1">Reverse transcriptase domain-containing protein</fullName>
    </recommendedName>
</protein>
<proteinExistence type="predicted"/>
<organism evidence="2 3">
    <name type="scientific">Leptobrachium leishanense</name>
    <name type="common">Leishan spiny toad</name>
    <dbReference type="NCBI Taxonomy" id="445787"/>
    <lineage>
        <taxon>Eukaryota</taxon>
        <taxon>Metazoa</taxon>
        <taxon>Chordata</taxon>
        <taxon>Craniata</taxon>
        <taxon>Vertebrata</taxon>
        <taxon>Euteleostomi</taxon>
        <taxon>Amphibia</taxon>
        <taxon>Batrachia</taxon>
        <taxon>Anura</taxon>
        <taxon>Pelobatoidea</taxon>
        <taxon>Megophryidae</taxon>
        <taxon>Leptobrachium</taxon>
    </lineage>
</organism>
<dbReference type="InterPro" id="IPR000477">
    <property type="entry name" value="RT_dom"/>
</dbReference>
<dbReference type="AlphaFoldDB" id="A0A8C5M8E8"/>
<dbReference type="PANTHER" id="PTHR31635">
    <property type="entry name" value="REVERSE TRANSCRIPTASE DOMAIN-CONTAINING PROTEIN-RELATED"/>
    <property type="match status" value="1"/>
</dbReference>
<dbReference type="SUPFAM" id="SSF56672">
    <property type="entry name" value="DNA/RNA polymerases"/>
    <property type="match status" value="1"/>
</dbReference>
<sequence>MQVLQNFGLGKGFLSWISALYTTPTARVRVNGALTQSFPILNGTRQGCPLSPLLFALSLEPLLASIRTNTEIDGLQGKVNCHEVSAYADDLMFLLTNPVTSLPVVIQELHNFGSMAGLAINEEKSEILNITMTRMEQLTLKSQFTFRWCTDKLKYLGIWLCADVPRITKLNYDSLLKDIQRDLSSWSPKYISWFSRVGVLKMNVLPRILYLLQTIPLSLPTHFLHAFRKSFINFIWAGSRPRLQFAIMCRSKSQGGLALPDMHLYYYAAQLTRILDWMSPASTKQWIDLETELAATPLWVLPWLIPGHLPHTCKTTLTLASTVSIWHRLRIRYSLATFPSPLLPLSHNPGLSGGVRSQLRDRFTTHPGLLAMHVLADGQFKQIPLSEGEHHQLFWTTSTTSRSNIF</sequence>
<evidence type="ECO:0000313" key="2">
    <source>
        <dbReference type="Ensembl" id="ENSLLEP00000010929.1"/>
    </source>
</evidence>
<dbReference type="Ensembl" id="ENSLLET00000011367.1">
    <property type="protein sequence ID" value="ENSLLEP00000010929.1"/>
    <property type="gene ID" value="ENSLLEG00000006975.1"/>
</dbReference>